<evidence type="ECO:0000313" key="3">
    <source>
        <dbReference type="Proteomes" id="UP000002875"/>
    </source>
</evidence>
<dbReference type="EMBL" id="CP002966">
    <property type="protein sequence ID" value="AFK05736.1"/>
    <property type="molecule type" value="Genomic_DNA"/>
</dbReference>
<sequence length="147" mass="17183">MTPFLVICASILGDLFLIWKLAQVYNKYNTINKNGVSVSGEIIDYHVEEGKNGKTYYPIVKFKTFSGEIFTQKAYFGIQYNQYLKQEKEVTLKYLEYNPKDFIIEGKNPTRNIPYIMVLFVVFVPIVIYLTLSNRPDLLIELKEFLD</sequence>
<accession>A0ABM5N897</accession>
<keyword evidence="1" id="KW-0812">Transmembrane</keyword>
<feature type="transmembrane region" description="Helical" evidence="1">
    <location>
        <begin position="113"/>
        <end position="132"/>
    </location>
</feature>
<geneLocation type="plasmid" evidence="2 3">
    <name>pEMTOL05</name>
</geneLocation>
<dbReference type="RefSeq" id="WP_015026402.1">
    <property type="nucleotide sequence ID" value="NC_018745.1"/>
</dbReference>
<name>A0ABM5N897_EMTOG</name>
<keyword evidence="2" id="KW-0614">Plasmid</keyword>
<reference evidence="2 3" key="1">
    <citation type="submission" date="2011-07" db="EMBL/GenBank/DDBJ databases">
        <title>The complete genome of plasmid 5 of Emticicia oligotrophica DSM 17448.</title>
        <authorList>
            <consortium name="US DOE Joint Genome Institute (JGI-PGF)"/>
            <person name="Lucas S."/>
            <person name="Han J."/>
            <person name="Lapidus A."/>
            <person name="Bruce D."/>
            <person name="Goodwin L."/>
            <person name="Pitluck S."/>
            <person name="Peters L."/>
            <person name="Kyrpides N."/>
            <person name="Mavromatis K."/>
            <person name="Ivanova N."/>
            <person name="Ovchinnikova G."/>
            <person name="Teshima H."/>
            <person name="Detter J.C."/>
            <person name="Tapia R."/>
            <person name="Han C."/>
            <person name="Land M."/>
            <person name="Hauser L."/>
            <person name="Markowitz V."/>
            <person name="Cheng J.-F."/>
            <person name="Hugenholtz P."/>
            <person name="Woyke T."/>
            <person name="Wu D."/>
            <person name="Tindall B."/>
            <person name="Pomrenke H."/>
            <person name="Brambilla E."/>
            <person name="Klenk H.-P."/>
            <person name="Eisen J.A."/>
        </authorList>
    </citation>
    <scope>NUCLEOTIDE SEQUENCE [LARGE SCALE GENOMIC DNA]</scope>
    <source>
        <strain evidence="3">DSM 17448 / GPTSA100-15</strain>
        <plasmid evidence="2 3">pEMTOL05</plasmid>
    </source>
</reference>
<protein>
    <recommendedName>
        <fullName evidence="4">DUF3592 domain-containing protein</fullName>
    </recommendedName>
</protein>
<gene>
    <name evidence="2" type="ordered locus">Emtol_0002</name>
</gene>
<evidence type="ECO:0008006" key="4">
    <source>
        <dbReference type="Google" id="ProtNLM"/>
    </source>
</evidence>
<proteinExistence type="predicted"/>
<evidence type="ECO:0000256" key="1">
    <source>
        <dbReference type="SAM" id="Phobius"/>
    </source>
</evidence>
<dbReference type="Proteomes" id="UP000002875">
    <property type="component" value="Plasmid pEMTOL05"/>
</dbReference>
<keyword evidence="1" id="KW-0472">Membrane</keyword>
<keyword evidence="3" id="KW-1185">Reference proteome</keyword>
<evidence type="ECO:0000313" key="2">
    <source>
        <dbReference type="EMBL" id="AFK05736.1"/>
    </source>
</evidence>
<keyword evidence="1" id="KW-1133">Transmembrane helix</keyword>
<organism evidence="2 3">
    <name type="scientific">Emticicia oligotrophica (strain DSM 17448 / CIP 109782 / MTCC 6937 / GPTSA100-15)</name>
    <dbReference type="NCBI Taxonomy" id="929562"/>
    <lineage>
        <taxon>Bacteria</taxon>
        <taxon>Pseudomonadati</taxon>
        <taxon>Bacteroidota</taxon>
        <taxon>Cytophagia</taxon>
        <taxon>Cytophagales</taxon>
        <taxon>Leadbetterellaceae</taxon>
        <taxon>Emticicia</taxon>
    </lineage>
</organism>